<feature type="signal peptide" evidence="2">
    <location>
        <begin position="1"/>
        <end position="32"/>
    </location>
</feature>
<proteinExistence type="predicted"/>
<feature type="compositionally biased region" description="Pro residues" evidence="1">
    <location>
        <begin position="111"/>
        <end position="124"/>
    </location>
</feature>
<protein>
    <recommendedName>
        <fullName evidence="5">Secreted protein</fullName>
    </recommendedName>
</protein>
<feature type="compositionally biased region" description="Acidic residues" evidence="1">
    <location>
        <begin position="133"/>
        <end position="142"/>
    </location>
</feature>
<organism evidence="3 4">
    <name type="scientific">Corynebacterium halotolerans YIM 70093 = DSM 44683</name>
    <dbReference type="NCBI Taxonomy" id="1121362"/>
    <lineage>
        <taxon>Bacteria</taxon>
        <taxon>Bacillati</taxon>
        <taxon>Actinomycetota</taxon>
        <taxon>Actinomycetes</taxon>
        <taxon>Mycobacteriales</taxon>
        <taxon>Corynebacteriaceae</taxon>
        <taxon>Corynebacterium</taxon>
    </lineage>
</organism>
<dbReference type="EMBL" id="CP003697">
    <property type="protein sequence ID" value="AGF71049.1"/>
    <property type="molecule type" value="Genomic_DNA"/>
</dbReference>
<dbReference type="KEGG" id="chn:A605_00155"/>
<gene>
    <name evidence="3" type="ORF">A605_00155</name>
</gene>
<dbReference type="PATRIC" id="fig|1121362.3.peg.31"/>
<evidence type="ECO:0000256" key="1">
    <source>
        <dbReference type="SAM" id="MobiDB-lite"/>
    </source>
</evidence>
<dbReference type="eggNOG" id="ENOG5031JGB">
    <property type="taxonomic scope" value="Bacteria"/>
</dbReference>
<dbReference type="HOGENOM" id="CLU_098223_1_0_11"/>
<keyword evidence="4" id="KW-1185">Reference proteome</keyword>
<dbReference type="InterPro" id="IPR006311">
    <property type="entry name" value="TAT_signal"/>
</dbReference>
<dbReference type="Proteomes" id="UP000011723">
    <property type="component" value="Chromosome"/>
</dbReference>
<keyword evidence="2" id="KW-0732">Signal</keyword>
<feature type="region of interest" description="Disordered" evidence="1">
    <location>
        <begin position="97"/>
        <end position="183"/>
    </location>
</feature>
<evidence type="ECO:0008006" key="5">
    <source>
        <dbReference type="Google" id="ProtNLM"/>
    </source>
</evidence>
<sequence length="198" mass="20902">MNLLSRRSVRTGIVTAASAVLLATALPATASADIVDDMLAKLPSGQITCEQAGKYWTSEAEYDKTASQARLAATFHSRGDEIRAALARVEEAADRCGLKGGGQAPVEMPAEPEPSQPAPSPQNPDTPASNENDRDDEDDQDTEPPTPTPGEDATPDNNDTETIQDDQGWDHDDYEVPALGSSDIPLLLGLLMGSGSSR</sequence>
<name>M1MTN5_9CORY</name>
<dbReference type="AlphaFoldDB" id="M1MTN5"/>
<feature type="chain" id="PRO_5004015901" description="Secreted protein" evidence="2">
    <location>
        <begin position="33"/>
        <end position="198"/>
    </location>
</feature>
<dbReference type="PROSITE" id="PS51318">
    <property type="entry name" value="TAT"/>
    <property type="match status" value="1"/>
</dbReference>
<evidence type="ECO:0000256" key="2">
    <source>
        <dbReference type="SAM" id="SignalP"/>
    </source>
</evidence>
<evidence type="ECO:0000313" key="4">
    <source>
        <dbReference type="Proteomes" id="UP000011723"/>
    </source>
</evidence>
<evidence type="ECO:0000313" key="3">
    <source>
        <dbReference type="EMBL" id="AGF71049.1"/>
    </source>
</evidence>
<dbReference type="RefSeq" id="WP_015399473.1">
    <property type="nucleotide sequence ID" value="NC_020302.1"/>
</dbReference>
<reference evidence="3 4" key="1">
    <citation type="journal article" date="2012" name="Stand. Genomic Sci.">
        <title>Genome sequence of the halotolerant bacterium Corynebacterium halotolerans type strain YIM 70093(T) (= DSM 44683(T)).</title>
        <authorList>
            <person name="Ruckert C."/>
            <person name="Albersmeier A."/>
            <person name="Al-Dilaimi A."/>
            <person name="Niehaus K."/>
            <person name="Szczepanowski R."/>
            <person name="Kalinowski J."/>
        </authorList>
    </citation>
    <scope>NUCLEOTIDE SEQUENCE [LARGE SCALE GENOMIC DNA]</scope>
    <source>
        <strain evidence="3">YIM 70093</strain>
    </source>
</reference>
<accession>M1MTN5</accession>